<keyword evidence="2" id="KW-1185">Reference proteome</keyword>
<sequence>MELDKELVFKVSVTFPELLEKAIENHNRFRGTDFEIIEHIPDEVHFCKLRVSKFKPEDIFGLGYKLAALQYKMREEGEIDW</sequence>
<protein>
    <submittedName>
        <fullName evidence="1">Uncharacterized protein</fullName>
    </submittedName>
</protein>
<dbReference type="Proteomes" id="UP000502928">
    <property type="component" value="Chromosome"/>
</dbReference>
<dbReference type="KEGG" id="mut:GVT53_08955"/>
<evidence type="ECO:0000313" key="2">
    <source>
        <dbReference type="Proteomes" id="UP000502928"/>
    </source>
</evidence>
<evidence type="ECO:0000313" key="1">
    <source>
        <dbReference type="EMBL" id="QII44805.1"/>
    </source>
</evidence>
<name>A0A6G7J1X6_9FLAO</name>
<dbReference type="AlphaFoldDB" id="A0A6G7J1X6"/>
<proteinExistence type="predicted"/>
<gene>
    <name evidence="1" type="ORF">GVT53_08955</name>
</gene>
<dbReference type="EMBL" id="CP049616">
    <property type="protein sequence ID" value="QII44805.1"/>
    <property type="molecule type" value="Genomic_DNA"/>
</dbReference>
<accession>A0A6G7J1X6</accession>
<dbReference type="RefSeq" id="WP_166248335.1">
    <property type="nucleotide sequence ID" value="NZ_CP049616.1"/>
</dbReference>
<organism evidence="1 2">
    <name type="scientific">Flagellimonas oceani</name>
    <dbReference type="NCBI Taxonomy" id="2698672"/>
    <lineage>
        <taxon>Bacteria</taxon>
        <taxon>Pseudomonadati</taxon>
        <taxon>Bacteroidota</taxon>
        <taxon>Flavobacteriia</taxon>
        <taxon>Flavobacteriales</taxon>
        <taxon>Flavobacteriaceae</taxon>
        <taxon>Flagellimonas</taxon>
    </lineage>
</organism>
<reference evidence="1 2" key="1">
    <citation type="submission" date="2020-02" db="EMBL/GenBank/DDBJ databases">
        <title>Complete genome of Muricauda sp. 501str8.</title>
        <authorList>
            <person name="Dong B."/>
            <person name="Zhu S."/>
            <person name="Yang J."/>
            <person name="Chen J."/>
        </authorList>
    </citation>
    <scope>NUCLEOTIDE SEQUENCE [LARGE SCALE GENOMIC DNA]</scope>
    <source>
        <strain evidence="1 2">501str8</strain>
    </source>
</reference>